<protein>
    <recommendedName>
        <fullName evidence="5">Carboxypeptidase Q</fullName>
    </recommendedName>
    <alternativeName>
        <fullName evidence="20">Plasma glutamate carboxypeptidase</fullName>
    </alternativeName>
</protein>
<keyword evidence="14" id="KW-0333">Golgi apparatus</keyword>
<keyword evidence="13" id="KW-0862">Zinc</keyword>
<dbReference type="Gene3D" id="3.40.630.10">
    <property type="entry name" value="Zn peptidases"/>
    <property type="match status" value="1"/>
</dbReference>
<comment type="caution">
    <text evidence="23">The sequence shown here is derived from an EMBL/GenBank/DDBJ whole genome shotgun (WGS) entry which is preliminary data.</text>
</comment>
<keyword evidence="8" id="KW-0645">Protease</keyword>
<keyword evidence="9" id="KW-0479">Metal-binding</keyword>
<dbReference type="PATRIC" id="fig|1227493.4.peg.1703"/>
<evidence type="ECO:0000256" key="4">
    <source>
        <dbReference type="ARBA" id="ARBA00004613"/>
    </source>
</evidence>
<evidence type="ECO:0000256" key="15">
    <source>
        <dbReference type="ARBA" id="ARBA00023049"/>
    </source>
</evidence>
<evidence type="ECO:0000256" key="10">
    <source>
        <dbReference type="ARBA" id="ARBA00022729"/>
    </source>
</evidence>
<evidence type="ECO:0000256" key="19">
    <source>
        <dbReference type="ARBA" id="ARBA00025833"/>
    </source>
</evidence>
<dbReference type="EMBL" id="AOIM01000023">
    <property type="protein sequence ID" value="ELY92072.1"/>
    <property type="molecule type" value="Genomic_DNA"/>
</dbReference>
<dbReference type="GO" id="GO:0070573">
    <property type="term" value="F:metallodipeptidase activity"/>
    <property type="evidence" value="ECO:0007669"/>
    <property type="project" value="InterPro"/>
</dbReference>
<keyword evidence="15" id="KW-0482">Metalloprotease</keyword>
<dbReference type="Pfam" id="PF02225">
    <property type="entry name" value="PA"/>
    <property type="match status" value="1"/>
</dbReference>
<feature type="domain" description="Peptidase M28" evidence="22">
    <location>
        <begin position="221"/>
        <end position="404"/>
    </location>
</feature>
<name>M0A2J5_9EURY</name>
<evidence type="ECO:0000256" key="7">
    <source>
        <dbReference type="ARBA" id="ARBA00022645"/>
    </source>
</evidence>
<keyword evidence="24" id="KW-1185">Reference proteome</keyword>
<reference evidence="23 24" key="1">
    <citation type="journal article" date="2014" name="PLoS Genet.">
        <title>Phylogenetically driven sequencing of extremely halophilic archaea reveals strategies for static and dynamic osmo-response.</title>
        <authorList>
            <person name="Becker E.A."/>
            <person name="Seitzer P.M."/>
            <person name="Tritt A."/>
            <person name="Larsen D."/>
            <person name="Krusor M."/>
            <person name="Yao A.I."/>
            <person name="Wu D."/>
            <person name="Madern D."/>
            <person name="Eisen J.A."/>
            <person name="Darling A.E."/>
            <person name="Facciotti M.T."/>
        </authorList>
    </citation>
    <scope>NUCLEOTIDE SEQUENCE [LARGE SCALE GENOMIC DNA]</scope>
    <source>
        <strain evidence="23 24">JCM 10989</strain>
    </source>
</reference>
<dbReference type="PANTHER" id="PTHR12053:SF3">
    <property type="entry name" value="CARBOXYPEPTIDASE Q"/>
    <property type="match status" value="1"/>
</dbReference>
<keyword evidence="18" id="KW-0458">Lysosome</keyword>
<dbReference type="PANTHER" id="PTHR12053">
    <property type="entry name" value="PROTEASE FAMILY M28 PLASMA GLUTAMATE CARBOXYPEPTIDASE-RELATED"/>
    <property type="match status" value="1"/>
</dbReference>
<evidence type="ECO:0000256" key="6">
    <source>
        <dbReference type="ARBA" id="ARBA00022525"/>
    </source>
</evidence>
<evidence type="ECO:0000256" key="1">
    <source>
        <dbReference type="ARBA" id="ARBA00004240"/>
    </source>
</evidence>
<evidence type="ECO:0000259" key="21">
    <source>
        <dbReference type="Pfam" id="PF02225"/>
    </source>
</evidence>
<evidence type="ECO:0000256" key="12">
    <source>
        <dbReference type="ARBA" id="ARBA00022824"/>
    </source>
</evidence>
<evidence type="ECO:0000256" key="2">
    <source>
        <dbReference type="ARBA" id="ARBA00004371"/>
    </source>
</evidence>
<dbReference type="GO" id="GO:0005764">
    <property type="term" value="C:lysosome"/>
    <property type="evidence" value="ECO:0007669"/>
    <property type="project" value="UniProtKB-SubCell"/>
</dbReference>
<keyword evidence="12" id="KW-0256">Endoplasmic reticulum</keyword>
<proteinExistence type="predicted"/>
<evidence type="ECO:0000256" key="11">
    <source>
        <dbReference type="ARBA" id="ARBA00022801"/>
    </source>
</evidence>
<keyword evidence="11" id="KW-0378">Hydrolase</keyword>
<dbReference type="OrthoDB" id="18376at2157"/>
<dbReference type="Gene3D" id="3.50.30.30">
    <property type="match status" value="1"/>
</dbReference>
<dbReference type="InterPro" id="IPR046450">
    <property type="entry name" value="PA_dom_sf"/>
</dbReference>
<comment type="subunit">
    <text evidence="19">Homodimer. The monomeric form is inactive while the homodimer is active.</text>
</comment>
<keyword evidence="7" id="KW-0121">Carboxypeptidase</keyword>
<dbReference type="InterPro" id="IPR003137">
    <property type="entry name" value="PA_domain"/>
</dbReference>
<organism evidence="23 24">
    <name type="scientific">Natrialba hulunbeirensis JCM 10989</name>
    <dbReference type="NCBI Taxonomy" id="1227493"/>
    <lineage>
        <taxon>Archaea</taxon>
        <taxon>Methanobacteriati</taxon>
        <taxon>Methanobacteriota</taxon>
        <taxon>Stenosarchaea group</taxon>
        <taxon>Halobacteria</taxon>
        <taxon>Halobacteriales</taxon>
        <taxon>Natrialbaceae</taxon>
        <taxon>Natrialba</taxon>
    </lineage>
</organism>
<keyword evidence="17" id="KW-0325">Glycoprotein</keyword>
<dbReference type="GO" id="GO:0046872">
    <property type="term" value="F:metal ion binding"/>
    <property type="evidence" value="ECO:0007669"/>
    <property type="project" value="UniProtKB-KW"/>
</dbReference>
<feature type="domain" description="PA" evidence="21">
    <location>
        <begin position="102"/>
        <end position="195"/>
    </location>
</feature>
<dbReference type="STRING" id="1227493.C483_08594"/>
<keyword evidence="6" id="KW-0964">Secreted</keyword>
<evidence type="ECO:0000256" key="20">
    <source>
        <dbReference type="ARBA" id="ARBA00033328"/>
    </source>
</evidence>
<comment type="subcellular location">
    <subcellularLocation>
        <location evidence="1">Endoplasmic reticulum</location>
    </subcellularLocation>
    <subcellularLocation>
        <location evidence="3">Golgi apparatus</location>
    </subcellularLocation>
    <subcellularLocation>
        <location evidence="2">Lysosome</location>
    </subcellularLocation>
    <subcellularLocation>
        <location evidence="4">Secreted</location>
    </subcellularLocation>
</comment>
<evidence type="ECO:0000313" key="23">
    <source>
        <dbReference type="EMBL" id="ELY92072.1"/>
    </source>
</evidence>
<evidence type="ECO:0000256" key="8">
    <source>
        <dbReference type="ARBA" id="ARBA00022670"/>
    </source>
</evidence>
<dbReference type="SUPFAM" id="SSF53187">
    <property type="entry name" value="Zn-dependent exopeptidases"/>
    <property type="match status" value="1"/>
</dbReference>
<dbReference type="GO" id="GO:0006508">
    <property type="term" value="P:proteolysis"/>
    <property type="evidence" value="ECO:0007669"/>
    <property type="project" value="UniProtKB-KW"/>
</dbReference>
<dbReference type="AlphaFoldDB" id="M0A2J5"/>
<evidence type="ECO:0000256" key="17">
    <source>
        <dbReference type="ARBA" id="ARBA00023180"/>
    </source>
</evidence>
<keyword evidence="16" id="KW-0865">Zymogen</keyword>
<dbReference type="InterPro" id="IPR039866">
    <property type="entry name" value="CPQ"/>
</dbReference>
<dbReference type="CDD" id="cd04819">
    <property type="entry name" value="PA_2"/>
    <property type="match status" value="1"/>
</dbReference>
<evidence type="ECO:0000256" key="14">
    <source>
        <dbReference type="ARBA" id="ARBA00023034"/>
    </source>
</evidence>
<dbReference type="InterPro" id="IPR007484">
    <property type="entry name" value="Peptidase_M28"/>
</dbReference>
<evidence type="ECO:0000256" key="3">
    <source>
        <dbReference type="ARBA" id="ARBA00004555"/>
    </source>
</evidence>
<evidence type="ECO:0000313" key="24">
    <source>
        <dbReference type="Proteomes" id="UP000011519"/>
    </source>
</evidence>
<dbReference type="GO" id="GO:0004180">
    <property type="term" value="F:carboxypeptidase activity"/>
    <property type="evidence" value="ECO:0007669"/>
    <property type="project" value="UniProtKB-KW"/>
</dbReference>
<accession>M0A2J5</accession>
<dbReference type="RefSeq" id="WP_006652930.1">
    <property type="nucleotide sequence ID" value="NZ_AOIM01000023.1"/>
</dbReference>
<dbReference type="SUPFAM" id="SSF52025">
    <property type="entry name" value="PA domain"/>
    <property type="match status" value="1"/>
</dbReference>
<evidence type="ECO:0000256" key="5">
    <source>
        <dbReference type="ARBA" id="ARBA00014116"/>
    </source>
</evidence>
<evidence type="ECO:0000259" key="22">
    <source>
        <dbReference type="Pfam" id="PF04389"/>
    </source>
</evidence>
<dbReference type="Proteomes" id="UP000011519">
    <property type="component" value="Unassembled WGS sequence"/>
</dbReference>
<evidence type="ECO:0000256" key="9">
    <source>
        <dbReference type="ARBA" id="ARBA00022723"/>
    </source>
</evidence>
<keyword evidence="10" id="KW-0732">Signal</keyword>
<evidence type="ECO:0000256" key="13">
    <source>
        <dbReference type="ARBA" id="ARBA00022833"/>
    </source>
</evidence>
<dbReference type="GO" id="GO:0005576">
    <property type="term" value="C:extracellular region"/>
    <property type="evidence" value="ECO:0007669"/>
    <property type="project" value="UniProtKB-SubCell"/>
</dbReference>
<dbReference type="Pfam" id="PF04389">
    <property type="entry name" value="Peptidase_M28"/>
    <property type="match status" value="1"/>
</dbReference>
<sequence>MTTLPTEVIGDAHTSTFHWEILEDLVDVGNRMAGQEGERQGAERVRDAFETIGLRNVHLDEFEIDGWWRGPATLSTSGTHEETFAADYQVLSLPGTPSDMVAAELVDVGYGHPEDFEDAELEGKVAMASSETPSDYGRRLHRMEKYVSAVEGGAVGFVFRNHVEGCLPATGEIGYDNRPGPIPAVGVSKEVGQRLLRHSASEPLTVELDVEARNEPTDSVNVVGEAGPDTEEVVMVTSHVDAHDISEGANDNGAGTALVCEIARLLTQIEDELETRVRFVPFGSEEIGLQGAYHSATTQDLANVKCVINIDGAGNSRNLRVNANEFSALETLFEEIADEFDVPLSTSDTISPHGDQWAFVQEGVPASMTSSTSDSSGRGWGHTHADTLDKLDVRDLRELSVLIASAALTAAEADREFPQRTQEETKTMIDDGYVQELKIGGRWPYDDGNE</sequence>
<evidence type="ECO:0000256" key="18">
    <source>
        <dbReference type="ARBA" id="ARBA00023228"/>
    </source>
</evidence>
<gene>
    <name evidence="23" type="ORF">C483_08594</name>
</gene>
<evidence type="ECO:0000256" key="16">
    <source>
        <dbReference type="ARBA" id="ARBA00023145"/>
    </source>
</evidence>